<evidence type="ECO:0000313" key="2">
    <source>
        <dbReference type="Proteomes" id="UP000785679"/>
    </source>
</evidence>
<organism evidence="1 2">
    <name type="scientific">Halteria grandinella</name>
    <dbReference type="NCBI Taxonomy" id="5974"/>
    <lineage>
        <taxon>Eukaryota</taxon>
        <taxon>Sar</taxon>
        <taxon>Alveolata</taxon>
        <taxon>Ciliophora</taxon>
        <taxon>Intramacronucleata</taxon>
        <taxon>Spirotrichea</taxon>
        <taxon>Stichotrichia</taxon>
        <taxon>Sporadotrichida</taxon>
        <taxon>Halteriidae</taxon>
        <taxon>Halteria</taxon>
    </lineage>
</organism>
<comment type="caution">
    <text evidence="1">The sequence shown here is derived from an EMBL/GenBank/DDBJ whole genome shotgun (WGS) entry which is preliminary data.</text>
</comment>
<accession>A0A8J8NW01</accession>
<protein>
    <submittedName>
        <fullName evidence="1">Uncharacterized protein</fullName>
    </submittedName>
</protein>
<dbReference type="Proteomes" id="UP000785679">
    <property type="component" value="Unassembled WGS sequence"/>
</dbReference>
<dbReference type="AlphaFoldDB" id="A0A8J8NW01"/>
<reference evidence="1" key="1">
    <citation type="submission" date="2019-06" db="EMBL/GenBank/DDBJ databases">
        <authorList>
            <person name="Zheng W."/>
        </authorList>
    </citation>
    <scope>NUCLEOTIDE SEQUENCE</scope>
    <source>
        <strain evidence="1">QDHG01</strain>
    </source>
</reference>
<gene>
    <name evidence="1" type="ORF">FGO68_gene13746</name>
</gene>
<keyword evidence="2" id="KW-1185">Reference proteome</keyword>
<proteinExistence type="predicted"/>
<name>A0A8J8NW01_HALGN</name>
<sequence length="384" mass="39104">MPKSGSKHFASATTPLVLFCLKQADSPIISSSGESLGALLADGGSPSAGDQGLNLGLVGGVSHEGGELFCETLFGELEDHIVLFPELLLVGLGGLPVNLDAGEAESLHHAGSGMEGLVLRELSEGGVEVVGEASTAGEVDVVAEGGGVGLGDLALLSEVGEPELEHVLSVVLPHSAEVGLLREVSLVLVGVDHVLLGDQLGYELASGLPLLLELLTALRGGGVDTEHKLVLLVSMAEAVECSFGVIKVTTVSEPGRLGNLVVEEAGRVTLAPLLKSEPVEDVWLHSLTGELHGGPLGVEVVHGVLPCLSGVGIKLPAVALLSGGPVGYLEALEEGSGLSVESHVSHTLEEGLGVEVLSVDVVLNVGLLEEFIAIEVLNSITDLS</sequence>
<evidence type="ECO:0000313" key="1">
    <source>
        <dbReference type="EMBL" id="TNV81189.1"/>
    </source>
</evidence>
<dbReference type="EMBL" id="RRYP01006454">
    <property type="protein sequence ID" value="TNV81189.1"/>
    <property type="molecule type" value="Genomic_DNA"/>
</dbReference>